<accession>F2DT25</accession>
<evidence type="ECO:0000256" key="1">
    <source>
        <dbReference type="ARBA" id="ARBA00004141"/>
    </source>
</evidence>
<keyword evidence="4 5" id="KW-0472">Membrane</keyword>
<evidence type="ECO:0000256" key="2">
    <source>
        <dbReference type="ARBA" id="ARBA00022692"/>
    </source>
</evidence>
<keyword evidence="3 5" id="KW-1133">Transmembrane helix</keyword>
<name>F2DT25_HORVV</name>
<comment type="subcellular location">
    <subcellularLocation>
        <location evidence="1">Membrane</location>
        <topology evidence="1">Multi-pass membrane protein</topology>
    </subcellularLocation>
</comment>
<evidence type="ECO:0000256" key="4">
    <source>
        <dbReference type="ARBA" id="ARBA00023136"/>
    </source>
</evidence>
<feature type="transmembrane region" description="Helical" evidence="5">
    <location>
        <begin position="175"/>
        <end position="198"/>
    </location>
</feature>
<evidence type="ECO:0000256" key="3">
    <source>
        <dbReference type="ARBA" id="ARBA00022989"/>
    </source>
</evidence>
<dbReference type="Pfam" id="PF03124">
    <property type="entry name" value="EXS"/>
    <property type="match status" value="1"/>
</dbReference>
<dbReference type="InterPro" id="IPR004342">
    <property type="entry name" value="EXS_C"/>
</dbReference>
<feature type="transmembrane region" description="Helical" evidence="5">
    <location>
        <begin position="219"/>
        <end position="243"/>
    </location>
</feature>
<organism evidence="7">
    <name type="scientific">Hordeum vulgare subsp. vulgare</name>
    <name type="common">Domesticated barley</name>
    <dbReference type="NCBI Taxonomy" id="112509"/>
    <lineage>
        <taxon>Eukaryota</taxon>
        <taxon>Viridiplantae</taxon>
        <taxon>Streptophyta</taxon>
        <taxon>Embryophyta</taxon>
        <taxon>Tracheophyta</taxon>
        <taxon>Spermatophyta</taxon>
        <taxon>Magnoliopsida</taxon>
        <taxon>Liliopsida</taxon>
        <taxon>Poales</taxon>
        <taxon>Poaceae</taxon>
        <taxon>BOP clade</taxon>
        <taxon>Pooideae</taxon>
        <taxon>Triticodae</taxon>
        <taxon>Triticeae</taxon>
        <taxon>Hordeinae</taxon>
        <taxon>Hordeum</taxon>
    </lineage>
</organism>
<evidence type="ECO:0000259" key="6">
    <source>
        <dbReference type="Pfam" id="PF03124"/>
    </source>
</evidence>
<evidence type="ECO:0000256" key="5">
    <source>
        <dbReference type="SAM" id="Phobius"/>
    </source>
</evidence>
<feature type="domain" description="EXS" evidence="6">
    <location>
        <begin position="173"/>
        <end position="316"/>
    </location>
</feature>
<feature type="transmembrane region" description="Helical" evidence="5">
    <location>
        <begin position="134"/>
        <end position="155"/>
    </location>
</feature>
<dbReference type="AlphaFoldDB" id="F2DT25"/>
<dbReference type="GO" id="GO:0016020">
    <property type="term" value="C:membrane"/>
    <property type="evidence" value="ECO:0007669"/>
    <property type="project" value="UniProtKB-SubCell"/>
</dbReference>
<proteinExistence type="evidence at transcript level"/>
<dbReference type="PANTHER" id="PTHR10783:SF46">
    <property type="entry name" value="PROTEIN ERD1 HOMOLOG 2"/>
    <property type="match status" value="1"/>
</dbReference>
<dbReference type="EMBL" id="AK367043">
    <property type="protein sequence ID" value="BAJ98246.1"/>
    <property type="molecule type" value="mRNA"/>
</dbReference>
<reference evidence="7" key="1">
    <citation type="journal article" date="2011" name="Plant Physiol.">
        <title>Comprehensive sequence analysis of 24,783 barley full-length cDNAs derived from 12 clone libraries.</title>
        <authorList>
            <person name="Matsumoto T."/>
            <person name="Tanaka T."/>
            <person name="Sakai H."/>
            <person name="Amano N."/>
            <person name="Kanamori H."/>
            <person name="Kurita K."/>
            <person name="Kikuta A."/>
            <person name="Kamiya K."/>
            <person name="Yamamoto M."/>
            <person name="Ikawa H."/>
            <person name="Fujii N."/>
            <person name="Hori K."/>
            <person name="Itoh T."/>
            <person name="Sato K."/>
        </authorList>
    </citation>
    <scope>NUCLEOTIDE SEQUENCE</scope>
    <source>
        <tissue evidence="7">Shoot and root</tissue>
    </source>
</reference>
<feature type="non-terminal residue" evidence="7">
    <location>
        <position position="1"/>
    </location>
</feature>
<dbReference type="PANTHER" id="PTHR10783">
    <property type="entry name" value="XENOTROPIC AND POLYTROPIC RETROVIRUS RECEPTOR 1-RELATED"/>
    <property type="match status" value="1"/>
</dbReference>
<sequence length="325" mass="36799">AGSLPPLLGRLAEGQRGVRGAPEQPLQIRQILARTQPNHSSGFQSDPVLTILLAIPLAGGRCARRRDPRRLACLVPFFHPVGGFSPVQVEIRAVASRVPAEAQAPRLRAQRPGIGGEMKGASVPAVVGMPSPLFLWRFKAILFLLWGLCCCKIGWDSVMRMSADLRDLFLYEVFLYYNPLFLVALMIWLWGVNLWVFAQSSVNYVKVFDLAQTHLSHREIWRCATWLTLIVPTSMTAYLYLYSHGEVSLAASQPVLLYAILLIILLSPFDMFYLSSRFYFLRTMLRIILPLQAITFPDFFLADIFTSMSKVFTYLYEILIVDYFV</sequence>
<keyword evidence="2 5" id="KW-0812">Transmembrane</keyword>
<evidence type="ECO:0000313" key="7">
    <source>
        <dbReference type="EMBL" id="BAJ98246.1"/>
    </source>
</evidence>
<protein>
    <submittedName>
        <fullName evidence="7">Predicted protein</fullName>
    </submittedName>
</protein>
<feature type="transmembrane region" description="Helical" evidence="5">
    <location>
        <begin position="255"/>
        <end position="275"/>
    </location>
</feature>